<evidence type="ECO:0000256" key="1">
    <source>
        <dbReference type="ARBA" id="ARBA00004123"/>
    </source>
</evidence>
<dbReference type="GO" id="GO:0000793">
    <property type="term" value="C:condensed chromosome"/>
    <property type="evidence" value="ECO:0007669"/>
    <property type="project" value="TreeGrafter"/>
</dbReference>
<evidence type="ECO:0000313" key="6">
    <source>
        <dbReference type="EMBL" id="GFR73984.1"/>
    </source>
</evidence>
<accession>A0AAV4FLL9</accession>
<comment type="subcellular location">
    <subcellularLocation>
        <location evidence="1">Nucleus</location>
    </subcellularLocation>
</comment>
<comment type="caution">
    <text evidence="6">The sequence shown here is derived from an EMBL/GenBank/DDBJ whole genome shotgun (WGS) entry which is preliminary data.</text>
</comment>
<name>A0AAV4FLL9_9GAST</name>
<reference evidence="6 7" key="1">
    <citation type="journal article" date="2021" name="Elife">
        <title>Chloroplast acquisition without the gene transfer in kleptoplastic sea slugs, Plakobranchus ocellatus.</title>
        <authorList>
            <person name="Maeda T."/>
            <person name="Takahashi S."/>
            <person name="Yoshida T."/>
            <person name="Shimamura S."/>
            <person name="Takaki Y."/>
            <person name="Nagai Y."/>
            <person name="Toyoda A."/>
            <person name="Suzuki Y."/>
            <person name="Arimoto A."/>
            <person name="Ishii H."/>
            <person name="Satoh N."/>
            <person name="Nishiyama T."/>
            <person name="Hasebe M."/>
            <person name="Maruyama T."/>
            <person name="Minagawa J."/>
            <person name="Obokata J."/>
            <person name="Shigenobu S."/>
        </authorList>
    </citation>
    <scope>NUCLEOTIDE SEQUENCE [LARGE SCALE GENOMIC DNA]</scope>
</reference>
<evidence type="ECO:0000256" key="4">
    <source>
        <dbReference type="ARBA" id="ARBA00023242"/>
    </source>
</evidence>
<evidence type="ECO:0000256" key="3">
    <source>
        <dbReference type="ARBA" id="ARBA00022843"/>
    </source>
</evidence>
<dbReference type="EMBL" id="BMAT01007911">
    <property type="protein sequence ID" value="GFR73984.1"/>
    <property type="molecule type" value="Genomic_DNA"/>
</dbReference>
<dbReference type="Proteomes" id="UP000762676">
    <property type="component" value="Unassembled WGS sequence"/>
</dbReference>
<dbReference type="InterPro" id="IPR029448">
    <property type="entry name" value="FANCD2"/>
</dbReference>
<dbReference type="GO" id="GO:0007129">
    <property type="term" value="P:homologous chromosome pairing at meiosis"/>
    <property type="evidence" value="ECO:0007669"/>
    <property type="project" value="TreeGrafter"/>
</dbReference>
<evidence type="ECO:0000313" key="7">
    <source>
        <dbReference type="Proteomes" id="UP000762676"/>
    </source>
</evidence>
<evidence type="ECO:0000256" key="5">
    <source>
        <dbReference type="ARBA" id="ARBA00093456"/>
    </source>
</evidence>
<keyword evidence="7" id="KW-1185">Reference proteome</keyword>
<sequence length="379" mass="43007">MIYIPRLLLSQFRFLDRIVDGKELTRKLLSVLSNVSLEVQKEILACIPDIVEDSEHADVASQLREELTANKDLTCAAIEALTYLNISQEQVVQVRSTIVDMLKTFSFIDLPIVVNFLLESLTPQDSLEVVNEIRSNINFVTSSKLSAEEKEKINTSAKLTVDALKGRMQFQRHVADSWIKVLDSAQNVKMLDVPVIFILHWLERRKLVESLVRNKIRNSVLTEQHLEKAFSNHTQIVRDYFPSILALAQTLVRSSEPRICLIGAALYRLAFTHFDSYCKQEIVASLMAHIGSGSASEIDTSLNILSDLVKTQLTQITRFAVFIKGAIDYLDHNNLAIHHIRRLYLLLARLAFSASQNGHYLQDELHIIIRKQLTSGNSK</sequence>
<dbReference type="PANTHER" id="PTHR32086:SF0">
    <property type="entry name" value="FANCONI ANEMIA GROUP D2 PROTEIN"/>
    <property type="match status" value="1"/>
</dbReference>
<dbReference type="InterPro" id="IPR016024">
    <property type="entry name" value="ARM-type_fold"/>
</dbReference>
<evidence type="ECO:0000256" key="2">
    <source>
        <dbReference type="ARBA" id="ARBA00022499"/>
    </source>
</evidence>
<dbReference type="GO" id="GO:0070182">
    <property type="term" value="F:DNA polymerase binding"/>
    <property type="evidence" value="ECO:0007669"/>
    <property type="project" value="TreeGrafter"/>
</dbReference>
<dbReference type="GO" id="GO:0031573">
    <property type="term" value="P:mitotic intra-S DNA damage checkpoint signaling"/>
    <property type="evidence" value="ECO:0007669"/>
    <property type="project" value="TreeGrafter"/>
</dbReference>
<proteinExistence type="inferred from homology"/>
<protein>
    <submittedName>
        <fullName evidence="6">Fanconi anemia group D2 protein</fullName>
    </submittedName>
</protein>
<dbReference type="PANTHER" id="PTHR32086">
    <property type="entry name" value="FANCONI ANEMIA GROUP D2 PROTEIN"/>
    <property type="match status" value="1"/>
</dbReference>
<dbReference type="AlphaFoldDB" id="A0AAV4FLL9"/>
<gene>
    <name evidence="6" type="ORF">ElyMa_003881100</name>
</gene>
<keyword evidence="2" id="KW-1017">Isopeptide bond</keyword>
<dbReference type="Pfam" id="PF14631">
    <property type="entry name" value="FancD2"/>
    <property type="match status" value="1"/>
</dbReference>
<comment type="similarity">
    <text evidence="5">Belongs to the Fanconi anemia protein FANCD2 family.</text>
</comment>
<organism evidence="6 7">
    <name type="scientific">Elysia marginata</name>
    <dbReference type="NCBI Taxonomy" id="1093978"/>
    <lineage>
        <taxon>Eukaryota</taxon>
        <taxon>Metazoa</taxon>
        <taxon>Spiralia</taxon>
        <taxon>Lophotrochozoa</taxon>
        <taxon>Mollusca</taxon>
        <taxon>Gastropoda</taxon>
        <taxon>Heterobranchia</taxon>
        <taxon>Euthyneura</taxon>
        <taxon>Panpulmonata</taxon>
        <taxon>Sacoglossa</taxon>
        <taxon>Placobranchoidea</taxon>
        <taxon>Plakobranchidae</taxon>
        <taxon>Elysia</taxon>
    </lineage>
</organism>
<dbReference type="GO" id="GO:0036297">
    <property type="term" value="P:interstrand cross-link repair"/>
    <property type="evidence" value="ECO:0007669"/>
    <property type="project" value="TreeGrafter"/>
</dbReference>
<keyword evidence="4" id="KW-0539">Nucleus</keyword>
<dbReference type="GO" id="GO:0005634">
    <property type="term" value="C:nucleus"/>
    <property type="evidence" value="ECO:0007669"/>
    <property type="project" value="UniProtKB-SubCell"/>
</dbReference>
<keyword evidence="3" id="KW-0832">Ubl conjugation</keyword>
<dbReference type="SUPFAM" id="SSF48371">
    <property type="entry name" value="ARM repeat"/>
    <property type="match status" value="1"/>
</dbReference>
<dbReference type="GO" id="GO:1990918">
    <property type="term" value="P:double-strand break repair involved in meiotic recombination"/>
    <property type="evidence" value="ECO:0007669"/>
    <property type="project" value="TreeGrafter"/>
</dbReference>